<sequence>MELQTIYEQKVQPLLDKLNNILANYAKAHDIKMIYTFEKIAPSLAYLDKNLDITPEILELL</sequence>
<name>A0A4P6YC02_9FLAO</name>
<keyword evidence="2" id="KW-1185">Reference proteome</keyword>
<dbReference type="OrthoDB" id="1493259at2"/>
<gene>
    <name evidence="1" type="ORF">E1750_03315</name>
</gene>
<dbReference type="SUPFAM" id="SSF111384">
    <property type="entry name" value="OmpH-like"/>
    <property type="match status" value="1"/>
</dbReference>
<proteinExistence type="predicted"/>
<dbReference type="Pfam" id="PF03938">
    <property type="entry name" value="OmpH"/>
    <property type="match status" value="1"/>
</dbReference>
<organism evidence="1 2">
    <name type="scientific">Flavobacterium nackdongense</name>
    <dbReference type="NCBI Taxonomy" id="2547394"/>
    <lineage>
        <taxon>Bacteria</taxon>
        <taxon>Pseudomonadati</taxon>
        <taxon>Bacteroidota</taxon>
        <taxon>Flavobacteriia</taxon>
        <taxon>Flavobacteriales</taxon>
        <taxon>Flavobacteriaceae</taxon>
        <taxon>Flavobacterium</taxon>
    </lineage>
</organism>
<dbReference type="GO" id="GO:0051082">
    <property type="term" value="F:unfolded protein binding"/>
    <property type="evidence" value="ECO:0007669"/>
    <property type="project" value="InterPro"/>
</dbReference>
<accession>A0A4P6YC02</accession>
<dbReference type="InterPro" id="IPR024930">
    <property type="entry name" value="Skp_dom_sf"/>
</dbReference>
<dbReference type="KEGG" id="fnk:E1750_03315"/>
<protein>
    <submittedName>
        <fullName evidence="1">OmpH family outer membrane protein</fullName>
    </submittedName>
</protein>
<dbReference type="EMBL" id="CP037933">
    <property type="protein sequence ID" value="QBN17870.1"/>
    <property type="molecule type" value="Genomic_DNA"/>
</dbReference>
<dbReference type="Proteomes" id="UP000291124">
    <property type="component" value="Chromosome"/>
</dbReference>
<reference evidence="2" key="1">
    <citation type="submission" date="2019-03" db="EMBL/GenBank/DDBJ databases">
        <title>Flavobacterium sp.</title>
        <authorList>
            <person name="Kim H."/>
        </authorList>
    </citation>
    <scope>NUCLEOTIDE SEQUENCE [LARGE SCALE GENOMIC DNA]</scope>
    <source>
        <strain evidence="2">GS13</strain>
    </source>
</reference>
<dbReference type="InterPro" id="IPR005632">
    <property type="entry name" value="Chaperone_Skp"/>
</dbReference>
<dbReference type="RefSeq" id="WP_133275401.1">
    <property type="nucleotide sequence ID" value="NZ_CP037933.1"/>
</dbReference>
<dbReference type="Gene3D" id="3.30.910.20">
    <property type="entry name" value="Skp domain"/>
    <property type="match status" value="1"/>
</dbReference>
<dbReference type="AlphaFoldDB" id="A0A4P6YC02"/>
<evidence type="ECO:0000313" key="2">
    <source>
        <dbReference type="Proteomes" id="UP000291124"/>
    </source>
</evidence>
<evidence type="ECO:0000313" key="1">
    <source>
        <dbReference type="EMBL" id="QBN17870.1"/>
    </source>
</evidence>